<accession>E3MYC8</accession>
<dbReference type="eggNOG" id="ENOG502QYTR">
    <property type="taxonomic scope" value="Eukaryota"/>
</dbReference>
<sequence>MTSLFYTILILASFPLIYFYYGGSDDYSHNCSSQFENMQNAINGMTSEQCASMKIPAWTEKLYMTCAETVDCFEKNIGEESDPQHQEWSKPSVEVKEMCDSMMRLK</sequence>
<keyword evidence="1" id="KW-0732">Signal</keyword>
<dbReference type="EMBL" id="DS268496">
    <property type="protein sequence ID" value="EFP12090.1"/>
    <property type="molecule type" value="Genomic_DNA"/>
</dbReference>
<protein>
    <recommendedName>
        <fullName evidence="4">DUF19 domain-containing protein</fullName>
    </recommendedName>
</protein>
<evidence type="ECO:0000313" key="3">
    <source>
        <dbReference type="Proteomes" id="UP000008281"/>
    </source>
</evidence>
<dbReference type="AlphaFoldDB" id="E3MYC8"/>
<gene>
    <name evidence="2" type="ORF">CRE_30083</name>
</gene>
<dbReference type="HOGENOM" id="CLU_2225667_0_0_1"/>
<evidence type="ECO:0000313" key="2">
    <source>
        <dbReference type="EMBL" id="EFP12090.1"/>
    </source>
</evidence>
<organism evidence="3">
    <name type="scientific">Caenorhabditis remanei</name>
    <name type="common">Caenorhabditis vulgaris</name>
    <dbReference type="NCBI Taxonomy" id="31234"/>
    <lineage>
        <taxon>Eukaryota</taxon>
        <taxon>Metazoa</taxon>
        <taxon>Ecdysozoa</taxon>
        <taxon>Nematoda</taxon>
        <taxon>Chromadorea</taxon>
        <taxon>Rhabditida</taxon>
        <taxon>Rhabditina</taxon>
        <taxon>Rhabditomorpha</taxon>
        <taxon>Rhabditoidea</taxon>
        <taxon>Rhabditidae</taxon>
        <taxon>Peloderinae</taxon>
        <taxon>Caenorhabditis</taxon>
    </lineage>
</organism>
<feature type="signal peptide" evidence="1">
    <location>
        <begin position="1"/>
        <end position="24"/>
    </location>
</feature>
<dbReference type="InParanoid" id="E3MYC8"/>
<name>E3MYC8_CAERE</name>
<keyword evidence="3" id="KW-1185">Reference proteome</keyword>
<evidence type="ECO:0000256" key="1">
    <source>
        <dbReference type="SAM" id="SignalP"/>
    </source>
</evidence>
<dbReference type="Proteomes" id="UP000008281">
    <property type="component" value="Unassembled WGS sequence"/>
</dbReference>
<evidence type="ECO:0008006" key="4">
    <source>
        <dbReference type="Google" id="ProtNLM"/>
    </source>
</evidence>
<reference evidence="2" key="1">
    <citation type="submission" date="2007-07" db="EMBL/GenBank/DDBJ databases">
        <title>PCAP assembly of the Caenorhabditis remanei genome.</title>
        <authorList>
            <consortium name="The Caenorhabditis remanei Sequencing Consortium"/>
            <person name="Wilson R.K."/>
        </authorList>
    </citation>
    <scope>NUCLEOTIDE SEQUENCE [LARGE SCALE GENOMIC DNA]</scope>
    <source>
        <strain evidence="2">PB4641</strain>
    </source>
</reference>
<proteinExistence type="predicted"/>
<feature type="chain" id="PRO_5003177835" description="DUF19 domain-containing protein" evidence="1">
    <location>
        <begin position="25"/>
        <end position="106"/>
    </location>
</feature>